<sequence>MGLVNEHEIYRTAKECCEDMAVYGHPNNEAYPPWLPDSSMSSSNTNPQKYFPDLHGNNNCIFRNDYDKWMMEDGFRDYYLFDNGSDCCKMWFPAHSNCPDMNAYLEKPVEELNPFENYYFPDFDEQSCGHGKDYPARMVQEGFEKWYLFIDAS</sequence>
<protein>
    <submittedName>
        <fullName evidence="1">Uncharacterized protein</fullName>
    </submittedName>
</protein>
<evidence type="ECO:0000313" key="1">
    <source>
        <dbReference type="EMBL" id="KAL3798224.1"/>
    </source>
</evidence>
<proteinExistence type="predicted"/>
<keyword evidence="2" id="KW-1185">Reference proteome</keyword>
<reference evidence="1 2" key="1">
    <citation type="submission" date="2024-10" db="EMBL/GenBank/DDBJ databases">
        <title>Updated reference genomes for cyclostephanoid diatoms.</title>
        <authorList>
            <person name="Roberts W.R."/>
            <person name="Alverson A.J."/>
        </authorList>
    </citation>
    <scope>NUCLEOTIDE SEQUENCE [LARGE SCALE GENOMIC DNA]</scope>
    <source>
        <strain evidence="1 2">AJA010-31</strain>
    </source>
</reference>
<name>A0ABD3QE54_9STRA</name>
<gene>
    <name evidence="1" type="ORF">ACHAWO_003429</name>
</gene>
<evidence type="ECO:0000313" key="2">
    <source>
        <dbReference type="Proteomes" id="UP001530400"/>
    </source>
</evidence>
<dbReference type="AlphaFoldDB" id="A0ABD3QE54"/>
<dbReference type="Proteomes" id="UP001530400">
    <property type="component" value="Unassembled WGS sequence"/>
</dbReference>
<dbReference type="EMBL" id="JALLPJ020000227">
    <property type="protein sequence ID" value="KAL3798224.1"/>
    <property type="molecule type" value="Genomic_DNA"/>
</dbReference>
<accession>A0ABD3QE54</accession>
<comment type="caution">
    <text evidence="1">The sequence shown here is derived from an EMBL/GenBank/DDBJ whole genome shotgun (WGS) entry which is preliminary data.</text>
</comment>
<organism evidence="1 2">
    <name type="scientific">Cyclotella atomus</name>
    <dbReference type="NCBI Taxonomy" id="382360"/>
    <lineage>
        <taxon>Eukaryota</taxon>
        <taxon>Sar</taxon>
        <taxon>Stramenopiles</taxon>
        <taxon>Ochrophyta</taxon>
        <taxon>Bacillariophyta</taxon>
        <taxon>Coscinodiscophyceae</taxon>
        <taxon>Thalassiosirophycidae</taxon>
        <taxon>Stephanodiscales</taxon>
        <taxon>Stephanodiscaceae</taxon>
        <taxon>Cyclotella</taxon>
    </lineage>
</organism>